<evidence type="ECO:0000313" key="7">
    <source>
        <dbReference type="EMBL" id="MFC7327963.1"/>
    </source>
</evidence>
<reference evidence="8" key="1">
    <citation type="journal article" date="2019" name="Int. J. Syst. Evol. Microbiol.">
        <title>The Global Catalogue of Microorganisms (GCM) 10K type strain sequencing project: providing services to taxonomists for standard genome sequencing and annotation.</title>
        <authorList>
            <consortium name="The Broad Institute Genomics Platform"/>
            <consortium name="The Broad Institute Genome Sequencing Center for Infectious Disease"/>
            <person name="Wu L."/>
            <person name="Ma J."/>
        </authorList>
    </citation>
    <scope>NUCLEOTIDE SEQUENCE [LARGE SCALE GENOMIC DNA]</scope>
    <source>
        <strain evidence="8">CGMCC 4.7382</strain>
    </source>
</reference>
<dbReference type="EMBL" id="JBHTBH010000004">
    <property type="protein sequence ID" value="MFC7327963.1"/>
    <property type="molecule type" value="Genomic_DNA"/>
</dbReference>
<dbReference type="InterPro" id="IPR001123">
    <property type="entry name" value="LeuE-type"/>
</dbReference>
<feature type="transmembrane region" description="Helical" evidence="6">
    <location>
        <begin position="6"/>
        <end position="29"/>
    </location>
</feature>
<organism evidence="7 8">
    <name type="scientific">Marinactinospora rubrisoli</name>
    <dbReference type="NCBI Taxonomy" id="2715399"/>
    <lineage>
        <taxon>Bacteria</taxon>
        <taxon>Bacillati</taxon>
        <taxon>Actinomycetota</taxon>
        <taxon>Actinomycetes</taxon>
        <taxon>Streptosporangiales</taxon>
        <taxon>Nocardiopsidaceae</taxon>
        <taxon>Marinactinospora</taxon>
    </lineage>
</organism>
<evidence type="ECO:0000256" key="6">
    <source>
        <dbReference type="SAM" id="Phobius"/>
    </source>
</evidence>
<feature type="transmembrane region" description="Helical" evidence="6">
    <location>
        <begin position="120"/>
        <end position="141"/>
    </location>
</feature>
<gene>
    <name evidence="7" type="ORF">ACFQRF_09430</name>
</gene>
<feature type="transmembrane region" description="Helical" evidence="6">
    <location>
        <begin position="189"/>
        <end position="208"/>
    </location>
</feature>
<keyword evidence="4 6" id="KW-1133">Transmembrane helix</keyword>
<sequence>MPTPTTLLAFVAAVFVIVLIPGPSVLFVVSRALVAGRRTAVRTALGNGLGGMVTVLVVAVGLGTLVTRFAPLFVAVKLVGAAYLIYLGVQAIRHRHRLAESLDAAPETAGRPRRAFWDGFVVGATNPKTLVFFLAVLPQFVDPGAGQVPVQMLALGTLAVTIGVLTDTCYGLLAGTVRRWFVRVPRRMAVTGAVSGAVMIGLGAQFAVTGRRA</sequence>
<feature type="transmembrane region" description="Helical" evidence="6">
    <location>
        <begin position="69"/>
        <end position="89"/>
    </location>
</feature>
<proteinExistence type="predicted"/>
<evidence type="ECO:0000256" key="5">
    <source>
        <dbReference type="ARBA" id="ARBA00023136"/>
    </source>
</evidence>
<comment type="subcellular location">
    <subcellularLocation>
        <location evidence="1">Cell membrane</location>
        <topology evidence="1">Multi-pass membrane protein</topology>
    </subcellularLocation>
</comment>
<dbReference type="RefSeq" id="WP_379870550.1">
    <property type="nucleotide sequence ID" value="NZ_JBHTBH010000004.1"/>
</dbReference>
<dbReference type="Pfam" id="PF01810">
    <property type="entry name" value="LysE"/>
    <property type="match status" value="1"/>
</dbReference>
<feature type="transmembrane region" description="Helical" evidence="6">
    <location>
        <begin position="41"/>
        <end position="63"/>
    </location>
</feature>
<evidence type="ECO:0000256" key="3">
    <source>
        <dbReference type="ARBA" id="ARBA00022692"/>
    </source>
</evidence>
<keyword evidence="5 6" id="KW-0472">Membrane</keyword>
<protein>
    <submittedName>
        <fullName evidence="7">LysE family translocator</fullName>
    </submittedName>
</protein>
<dbReference type="PANTHER" id="PTHR30086">
    <property type="entry name" value="ARGININE EXPORTER PROTEIN ARGO"/>
    <property type="match status" value="1"/>
</dbReference>
<evidence type="ECO:0000256" key="4">
    <source>
        <dbReference type="ARBA" id="ARBA00022989"/>
    </source>
</evidence>
<accession>A0ABW2KDG9</accession>
<keyword evidence="2" id="KW-1003">Cell membrane</keyword>
<dbReference type="PIRSF" id="PIRSF006324">
    <property type="entry name" value="LeuE"/>
    <property type="match status" value="1"/>
</dbReference>
<name>A0ABW2KDG9_9ACTN</name>
<keyword evidence="8" id="KW-1185">Reference proteome</keyword>
<dbReference type="PANTHER" id="PTHR30086:SF20">
    <property type="entry name" value="ARGININE EXPORTER PROTEIN ARGO-RELATED"/>
    <property type="match status" value="1"/>
</dbReference>
<dbReference type="Proteomes" id="UP001596540">
    <property type="component" value="Unassembled WGS sequence"/>
</dbReference>
<feature type="transmembrane region" description="Helical" evidence="6">
    <location>
        <begin position="153"/>
        <end position="177"/>
    </location>
</feature>
<evidence type="ECO:0000256" key="1">
    <source>
        <dbReference type="ARBA" id="ARBA00004651"/>
    </source>
</evidence>
<comment type="caution">
    <text evidence="7">The sequence shown here is derived from an EMBL/GenBank/DDBJ whole genome shotgun (WGS) entry which is preliminary data.</text>
</comment>
<evidence type="ECO:0000256" key="2">
    <source>
        <dbReference type="ARBA" id="ARBA00022475"/>
    </source>
</evidence>
<evidence type="ECO:0000313" key="8">
    <source>
        <dbReference type="Proteomes" id="UP001596540"/>
    </source>
</evidence>
<keyword evidence="3 6" id="KW-0812">Transmembrane</keyword>